<dbReference type="SMART" id="SM00825">
    <property type="entry name" value="PKS_KS"/>
    <property type="match status" value="1"/>
</dbReference>
<sequence>MPYGPRWRAYRQVSHRVLSTPMTASFIPVQEFEAKQLLYDIASDNQNQRDFYWHVRRFSFSIHMTATYGRRVNSWQHEDVRQANKNSKILGQVSKPGAFLVDELPFLANLPASLQPGRARAESYVKPILDARLRLWGRLKKELEAGCAPNCVGRELLENEAIFKSQGLNEVDAAWNISGLAEAGSETSFVTFNNLILHLASSPEAQKRAYEELMRVVGPDRTPVFEDVQNLPYIRACVKEMLRLRPVPTWGIKHFADEDVKYKGYVIPKGTILLANTSFLGQDPQRYDEPFEFQPERFLNYPKYSAEYAAGDPYKRDHFAFGIGRRICPGAKLGENTLNIGLMNLLWAFEVRPPLMDNGMEAESMNMDFDTAFEPTAFQAPKPFAARFLPRSEQALRMALPLTARPFISAHALHGITVTGPPSSLAKLTASEEFTKIKYKDIPIFAPYHANLLFSQEDIREVLKGASGPELTSLAKIPVLSPSSGQILQAEDFQSLLQAAVEGILLQEINWTQILSGIQAAFEDFEGLQLEVAPIGTAADQLINTGLKQTPLGRSLLTLPPGSKPSFKQEPSFSPSPPRSYSAPGKRSKIAIIGMSGRFPGANSTEAFWNLLSEGLDVHKEVPPLHWNKSTHFDPTGRGKNTSATPYGCWLDDPAAFDARFFNVSPREAPQIDPAQRIALMTAYEAIEQAGIVPDATPSTRRDRVGVFYGVTSNDWMETNSAQKIDTYFIPGGNRAFIPGRINYFFKFSGPSYAIDTACSSSLAAIHTACNSLWAGDIDTAITGGTNVLTNPDFTAGLDRGYFLSRTGNCKTFDDAADGYCRGEGVGTVILKRLDDAVADNDPILGLILGAYTNHSAEADSITRPHSGAQRAMFNKILHSTQDVVDPTSISYIEMHGTGTQAGDASEMQSVLETFAPAVGVRNNKQPLFLGSAKANIGHGEAASGVSSLIKIMLMMRENMIPPHCGIKSKINHKFPTDLTERNVRIARDGPVSWQRSISEPRRVFVNNFSAAGGNTALLIEDAPHSDEMDAIGGKDTRTTHLVAISAKNAASLQGNLNSMLRFIDQKPAASISDLSYTTTARRIHHPHRVMLATSSFDDLHLQIQSAIRDQAGANRPKVHKMVFAFTGQGAQFAGMGKVYLHNFSVFRTEIYRLDHLGQCLGFPSVIPVFEADESENILESSPVAVQLASICMQIALTKLLSSWNISPTAVVGHSLGEFAALNAAGVLSDADTIYLVGKRAEMIQEKCSQGTHSMLVVRGSVGEIEAALCMTEIKYEFACVNSPSETVLAGKTADMDKAAEVLAGSGIRTTILKVPYAFHSSQVEPILEDFATLAEGATFSGPRVPVICPSTGVVASPTDADLVFCGKYLAQHCREPVNMLKALNTAHDDRVITNETVVLEVGPHPAISAMVKATLGSQITTLPMSQRTSSSKQSKSPWQVLTETLRRLYCVGTDIRWTEYHRDFASAHKVVPLPAYSWDLKDYWIQYVNDWSLRKGDPPLLIGDSTTSRLDSTTIHRVVRETPGPTENNLSLVVEADIARPDLNPLVQGHMVDNIPLCTPSVYADIALTIGKYLVEKYQPQLCNEQLVVDVSDMTISKALIAKPKGPQPFQAQTEVDWRAKEAACKFVSFDSKGQPQEHARCVIRFQDRAYQQKLQKDSVRIMEKMQALRKGIAAETTARFNRAMVYRMIRPLAQFHADYRAIDEFVLDSHTLEASSRVSFGSVKRNKDDRFHTHPAIIDALTQSCGFVMNCNDGCDLDVEVFMNHGWGSFQIYEEIQFGKAYTTYTRMHEGKDRLWHGDVAVFDGDTVVASFQQLAIQGVPRRVLQVILSLESGKKAQKPQLTSSAGPAALAPTSTATQVRPSKVSFALQIISEESGISVSDLTDSSLFSDLGVDSLLSLTITARFREELDVDIDSTSMVMEFPSIGDLKKLFKAEENEIMPYPDFNIPSEDIRNPSVGRDLVVAPSSNVVERALHIISEESGVAQSDLTDDTHFTDSGIDSLLSLVIVSRFRDELELEIDHESLLMECPTVADLKSYLLGGGSTPSDQESTDHTGSPSDSSNTPSSPASDPEEDDELIEVKPEDLSPESRISDRSSLPEAVATAKSTSLIIQGSQRTCTKTLFLFPDGSGSATSYAGIPRISPDTCVVAFNSPFLKDPESLRACPLDHLIEVYLTELRRRQPSGPYHLGGWSAGGVLAYRMAQSLGMQGEEVASLTLVDSPLPLNGLDRLPKHFYDFCRSLHLFGGGQHGKPASSRQHTHTFTDAEHDKLISHFNASIDVLHEYHATPLRREKCPKKVSIIWAPDTVTDRPGVKKMEPHPDDTEGMKFLTERRTDFGANGWDKLFPSKNCEINIRRVEDAHHFSMMREPYAAELAAHIRENLV</sequence>
<dbReference type="Pfam" id="PF00550">
    <property type="entry name" value="PP-binding"/>
    <property type="match status" value="2"/>
</dbReference>
<reference evidence="12" key="1">
    <citation type="submission" date="2023-06" db="EMBL/GenBank/DDBJ databases">
        <authorList>
            <person name="Noh H."/>
        </authorList>
    </citation>
    <scope>NUCLEOTIDE SEQUENCE</scope>
    <source>
        <strain evidence="12">DUCC20226</strain>
    </source>
</reference>
<dbReference type="InterPro" id="IPR049900">
    <property type="entry name" value="PKS_mFAS_DH"/>
</dbReference>
<evidence type="ECO:0000256" key="1">
    <source>
        <dbReference type="ARBA" id="ARBA00022450"/>
    </source>
</evidence>
<evidence type="ECO:0000259" key="9">
    <source>
        <dbReference type="PROSITE" id="PS50075"/>
    </source>
</evidence>
<evidence type="ECO:0000259" key="10">
    <source>
        <dbReference type="PROSITE" id="PS52004"/>
    </source>
</evidence>
<dbReference type="SMART" id="SM00823">
    <property type="entry name" value="PKS_PP"/>
    <property type="match status" value="2"/>
</dbReference>
<dbReference type="InterPro" id="IPR029058">
    <property type="entry name" value="AB_hydrolase_fold"/>
</dbReference>
<evidence type="ECO:0000256" key="4">
    <source>
        <dbReference type="ARBA" id="ARBA00022723"/>
    </source>
</evidence>
<dbReference type="InterPro" id="IPR001031">
    <property type="entry name" value="Thioesterase"/>
</dbReference>
<keyword evidence="5 6" id="KW-0408">Iron</keyword>
<dbReference type="Gene3D" id="3.40.50.1820">
    <property type="entry name" value="alpha/beta hydrolase"/>
    <property type="match status" value="1"/>
</dbReference>
<dbReference type="SUPFAM" id="SSF52151">
    <property type="entry name" value="FabD/lysophospholipase-like"/>
    <property type="match status" value="1"/>
</dbReference>
<dbReference type="InterPro" id="IPR017972">
    <property type="entry name" value="Cyt_P450_CS"/>
</dbReference>
<dbReference type="InterPro" id="IPR006162">
    <property type="entry name" value="Ppantetheine_attach_site"/>
</dbReference>
<keyword evidence="4 6" id="KW-0479">Metal-binding</keyword>
<evidence type="ECO:0000256" key="7">
    <source>
        <dbReference type="PROSITE-ProRule" id="PRU01363"/>
    </source>
</evidence>
<dbReference type="GO" id="GO:0004315">
    <property type="term" value="F:3-oxoacyl-[acyl-carrier-protein] synthase activity"/>
    <property type="evidence" value="ECO:0007669"/>
    <property type="project" value="InterPro"/>
</dbReference>
<accession>A0AAD9SJ83</accession>
<dbReference type="Proteomes" id="UP001265746">
    <property type="component" value="Unassembled WGS sequence"/>
</dbReference>
<dbReference type="CDD" id="cd00833">
    <property type="entry name" value="PKS"/>
    <property type="match status" value="1"/>
</dbReference>
<dbReference type="InterPro" id="IPR001227">
    <property type="entry name" value="Ac_transferase_dom_sf"/>
</dbReference>
<proteinExistence type="predicted"/>
<feature type="active site" description="Proton donor; for dehydratase activity" evidence="7">
    <location>
        <position position="1741"/>
    </location>
</feature>
<feature type="domain" description="PKS/mFAS DH" evidence="11">
    <location>
        <begin position="1517"/>
        <end position="1828"/>
    </location>
</feature>
<dbReference type="SUPFAM" id="SSF48264">
    <property type="entry name" value="Cytochrome P450"/>
    <property type="match status" value="1"/>
</dbReference>
<dbReference type="CDD" id="cd11065">
    <property type="entry name" value="CYP64-like"/>
    <property type="match status" value="1"/>
</dbReference>
<dbReference type="FunFam" id="3.40.47.10:FF:000031">
    <property type="entry name" value="Sterigmatocystin biosynthesis polyketide synthase"/>
    <property type="match status" value="1"/>
</dbReference>
<dbReference type="InterPro" id="IPR002401">
    <property type="entry name" value="Cyt_P450_E_grp-I"/>
</dbReference>
<dbReference type="PRINTS" id="PR00463">
    <property type="entry name" value="EP450I"/>
</dbReference>
<feature type="compositionally biased region" description="Low complexity" evidence="8">
    <location>
        <begin position="2059"/>
        <end position="2072"/>
    </location>
</feature>
<evidence type="ECO:0000256" key="5">
    <source>
        <dbReference type="ARBA" id="ARBA00023004"/>
    </source>
</evidence>
<dbReference type="InterPro" id="IPR016035">
    <property type="entry name" value="Acyl_Trfase/lysoPLipase"/>
</dbReference>
<dbReference type="Pfam" id="PF00109">
    <property type="entry name" value="ketoacyl-synt"/>
    <property type="match status" value="1"/>
</dbReference>
<dbReference type="Gene3D" id="1.10.1200.10">
    <property type="entry name" value="ACP-like"/>
    <property type="match status" value="2"/>
</dbReference>
<dbReference type="InterPro" id="IPR014031">
    <property type="entry name" value="Ketoacyl_synth_C"/>
</dbReference>
<feature type="domain" description="Ketosynthase family 3 (KS3)" evidence="10">
    <location>
        <begin position="587"/>
        <end position="1022"/>
    </location>
</feature>
<dbReference type="GO" id="GO:0006633">
    <property type="term" value="P:fatty acid biosynthetic process"/>
    <property type="evidence" value="ECO:0007669"/>
    <property type="project" value="InterPro"/>
</dbReference>
<feature type="binding site" description="axial binding residue" evidence="6">
    <location>
        <position position="328"/>
    </location>
    <ligand>
        <name>heme</name>
        <dbReference type="ChEBI" id="CHEBI:30413"/>
    </ligand>
    <ligandPart>
        <name>Fe</name>
        <dbReference type="ChEBI" id="CHEBI:18248"/>
    </ligandPart>
</feature>
<dbReference type="InterPro" id="IPR050091">
    <property type="entry name" value="PKS_NRPS_Biosynth_Enz"/>
</dbReference>
<dbReference type="PROSITE" id="PS00012">
    <property type="entry name" value="PHOSPHOPANTETHEINE"/>
    <property type="match status" value="1"/>
</dbReference>
<dbReference type="InterPro" id="IPR016036">
    <property type="entry name" value="Malonyl_transacylase_ACP-bd"/>
</dbReference>
<dbReference type="Gene3D" id="1.10.630.10">
    <property type="entry name" value="Cytochrome P450"/>
    <property type="match status" value="1"/>
</dbReference>
<dbReference type="PROSITE" id="PS52019">
    <property type="entry name" value="PKS_MFAS_DH"/>
    <property type="match status" value="1"/>
</dbReference>
<dbReference type="FunFam" id="1.10.1200.10:FF:000011">
    <property type="entry name" value="Sterigmatocystin biosynthesis polyketide synthase"/>
    <property type="match status" value="1"/>
</dbReference>
<dbReference type="Pfam" id="PF00698">
    <property type="entry name" value="Acyl_transf_1"/>
    <property type="match status" value="1"/>
</dbReference>
<keyword evidence="13" id="KW-1185">Reference proteome</keyword>
<protein>
    <submittedName>
        <fullName evidence="12">Uncharacterized protein</fullName>
    </submittedName>
</protein>
<evidence type="ECO:0000256" key="6">
    <source>
        <dbReference type="PIRSR" id="PIRSR602401-1"/>
    </source>
</evidence>
<dbReference type="GO" id="GO:0020037">
    <property type="term" value="F:heme binding"/>
    <property type="evidence" value="ECO:0007669"/>
    <property type="project" value="InterPro"/>
</dbReference>
<feature type="domain" description="Carrier" evidence="9">
    <location>
        <begin position="1967"/>
        <end position="2045"/>
    </location>
</feature>
<dbReference type="InterPro" id="IPR014030">
    <property type="entry name" value="Ketoacyl_synth_N"/>
</dbReference>
<dbReference type="Pfam" id="PF22621">
    <property type="entry name" value="CurL-like_PKS_C"/>
    <property type="match status" value="1"/>
</dbReference>
<dbReference type="Gene3D" id="3.10.129.110">
    <property type="entry name" value="Polyketide synthase dehydratase"/>
    <property type="match status" value="1"/>
</dbReference>
<keyword evidence="6" id="KW-0349">Heme</keyword>
<dbReference type="InterPro" id="IPR001128">
    <property type="entry name" value="Cyt_P450"/>
</dbReference>
<dbReference type="SMART" id="SM00827">
    <property type="entry name" value="PKS_AT"/>
    <property type="match status" value="1"/>
</dbReference>
<feature type="domain" description="Carrier" evidence="9">
    <location>
        <begin position="1861"/>
        <end position="1939"/>
    </location>
</feature>
<comment type="cofactor">
    <cofactor evidence="6">
        <name>heme</name>
        <dbReference type="ChEBI" id="CHEBI:30413"/>
    </cofactor>
</comment>
<evidence type="ECO:0000313" key="13">
    <source>
        <dbReference type="Proteomes" id="UP001265746"/>
    </source>
</evidence>
<dbReference type="Gene3D" id="3.30.70.3290">
    <property type="match status" value="1"/>
</dbReference>
<dbReference type="InterPro" id="IPR036396">
    <property type="entry name" value="Cyt_P450_sf"/>
</dbReference>
<dbReference type="InterPro" id="IPR009081">
    <property type="entry name" value="PP-bd_ACP"/>
</dbReference>
<dbReference type="InterPro" id="IPR032088">
    <property type="entry name" value="SAT"/>
</dbReference>
<dbReference type="PROSITE" id="PS52004">
    <property type="entry name" value="KS3_2"/>
    <property type="match status" value="1"/>
</dbReference>
<dbReference type="Gene3D" id="3.40.366.10">
    <property type="entry name" value="Malonyl-Coenzyme A Acyl Carrier Protein, domain 2"/>
    <property type="match status" value="1"/>
</dbReference>
<dbReference type="Pfam" id="PF02801">
    <property type="entry name" value="Ketoacyl-synt_C"/>
    <property type="match status" value="1"/>
</dbReference>
<keyword evidence="1" id="KW-0596">Phosphopantetheine</keyword>
<dbReference type="FunFam" id="3.10.129.110:FF:000001">
    <property type="entry name" value="Sterigmatocystin biosynthesis polyketide synthase"/>
    <property type="match status" value="1"/>
</dbReference>
<dbReference type="InterPro" id="IPR030918">
    <property type="entry name" value="PT_fungal_PKS"/>
</dbReference>
<dbReference type="GO" id="GO:0044550">
    <property type="term" value="P:secondary metabolite biosynthetic process"/>
    <property type="evidence" value="ECO:0007669"/>
    <property type="project" value="TreeGrafter"/>
</dbReference>
<keyword evidence="2" id="KW-0597">Phosphoprotein</keyword>
<dbReference type="GO" id="GO:0005506">
    <property type="term" value="F:iron ion binding"/>
    <property type="evidence" value="ECO:0007669"/>
    <property type="project" value="InterPro"/>
</dbReference>
<dbReference type="SUPFAM" id="SSF47336">
    <property type="entry name" value="ACP-like"/>
    <property type="match status" value="2"/>
</dbReference>
<feature type="region of interest" description="Disordered" evidence="8">
    <location>
        <begin position="554"/>
        <end position="585"/>
    </location>
</feature>
<dbReference type="EMBL" id="JAUJFL010000002">
    <property type="protein sequence ID" value="KAK2609963.1"/>
    <property type="molecule type" value="Genomic_DNA"/>
</dbReference>
<dbReference type="InterPro" id="IPR020806">
    <property type="entry name" value="PKS_PP-bd"/>
</dbReference>
<feature type="active site" description="Proton acceptor; for dehydratase activity" evidence="7">
    <location>
        <position position="1551"/>
    </location>
</feature>
<evidence type="ECO:0000256" key="2">
    <source>
        <dbReference type="ARBA" id="ARBA00022553"/>
    </source>
</evidence>
<dbReference type="SUPFAM" id="SSF53474">
    <property type="entry name" value="alpha/beta-Hydrolases"/>
    <property type="match status" value="1"/>
</dbReference>
<dbReference type="Pfam" id="PF16073">
    <property type="entry name" value="SAT"/>
    <property type="match status" value="1"/>
</dbReference>
<dbReference type="InterPro" id="IPR036736">
    <property type="entry name" value="ACP-like_sf"/>
</dbReference>
<dbReference type="Gene3D" id="3.40.47.10">
    <property type="match status" value="1"/>
</dbReference>
<dbReference type="SUPFAM" id="SSF55048">
    <property type="entry name" value="Probable ACP-binding domain of malonyl-CoA ACP transacylase"/>
    <property type="match status" value="1"/>
</dbReference>
<dbReference type="InterPro" id="IPR020841">
    <property type="entry name" value="PKS_Beta-ketoAc_synthase_dom"/>
</dbReference>
<evidence type="ECO:0000259" key="11">
    <source>
        <dbReference type="PROSITE" id="PS52019"/>
    </source>
</evidence>
<feature type="region of interest" description="C-terminal hotdog fold" evidence="7">
    <location>
        <begin position="1679"/>
        <end position="1828"/>
    </location>
</feature>
<dbReference type="Pfam" id="PF00975">
    <property type="entry name" value="Thioesterase"/>
    <property type="match status" value="1"/>
</dbReference>
<dbReference type="GO" id="GO:0016705">
    <property type="term" value="F:oxidoreductase activity, acting on paired donors, with incorporation or reduction of molecular oxygen"/>
    <property type="evidence" value="ECO:0007669"/>
    <property type="project" value="InterPro"/>
</dbReference>
<evidence type="ECO:0000313" key="12">
    <source>
        <dbReference type="EMBL" id="KAK2609963.1"/>
    </source>
</evidence>
<gene>
    <name evidence="12" type="ORF">N8I77_003428</name>
</gene>
<feature type="region of interest" description="N-terminal hotdog fold" evidence="7">
    <location>
        <begin position="1517"/>
        <end position="1652"/>
    </location>
</feature>
<dbReference type="InterPro" id="IPR018201">
    <property type="entry name" value="Ketoacyl_synth_AS"/>
</dbReference>
<feature type="region of interest" description="Disordered" evidence="8">
    <location>
        <begin position="2042"/>
        <end position="2101"/>
    </location>
</feature>
<dbReference type="GO" id="GO:0004312">
    <property type="term" value="F:fatty acid synthase activity"/>
    <property type="evidence" value="ECO:0007669"/>
    <property type="project" value="TreeGrafter"/>
</dbReference>
<dbReference type="PROSITE" id="PS00606">
    <property type="entry name" value="KS3_1"/>
    <property type="match status" value="1"/>
</dbReference>
<dbReference type="PANTHER" id="PTHR43775:SF40">
    <property type="entry name" value="NORSOLORINIC ACID SYNTHASE STCA"/>
    <property type="match status" value="1"/>
</dbReference>
<keyword evidence="3" id="KW-0808">Transferase</keyword>
<organism evidence="12 13">
    <name type="scientific">Phomopsis amygdali</name>
    <name type="common">Fusicoccum amygdali</name>
    <dbReference type="NCBI Taxonomy" id="1214568"/>
    <lineage>
        <taxon>Eukaryota</taxon>
        <taxon>Fungi</taxon>
        <taxon>Dikarya</taxon>
        <taxon>Ascomycota</taxon>
        <taxon>Pezizomycotina</taxon>
        <taxon>Sordariomycetes</taxon>
        <taxon>Sordariomycetidae</taxon>
        <taxon>Diaporthales</taxon>
        <taxon>Diaporthaceae</taxon>
        <taxon>Diaporthe</taxon>
    </lineage>
</organism>
<dbReference type="GO" id="GO:0004497">
    <property type="term" value="F:monooxygenase activity"/>
    <property type="evidence" value="ECO:0007669"/>
    <property type="project" value="InterPro"/>
</dbReference>
<dbReference type="NCBIfam" id="TIGR04532">
    <property type="entry name" value="PT_fungal_PKS"/>
    <property type="match status" value="1"/>
</dbReference>
<dbReference type="SUPFAM" id="SSF53901">
    <property type="entry name" value="Thiolase-like"/>
    <property type="match status" value="2"/>
</dbReference>
<dbReference type="InterPro" id="IPR042104">
    <property type="entry name" value="PKS_dehydratase_sf"/>
</dbReference>
<dbReference type="PROSITE" id="PS50075">
    <property type="entry name" value="CARRIER"/>
    <property type="match status" value="2"/>
</dbReference>
<dbReference type="GO" id="GO:0031177">
    <property type="term" value="F:phosphopantetheine binding"/>
    <property type="evidence" value="ECO:0007669"/>
    <property type="project" value="InterPro"/>
</dbReference>
<evidence type="ECO:0000256" key="8">
    <source>
        <dbReference type="SAM" id="MobiDB-lite"/>
    </source>
</evidence>
<dbReference type="Pfam" id="PF00067">
    <property type="entry name" value="p450"/>
    <property type="match status" value="1"/>
</dbReference>
<evidence type="ECO:0000256" key="3">
    <source>
        <dbReference type="ARBA" id="ARBA00022679"/>
    </source>
</evidence>
<name>A0AAD9SJ83_PHOAM</name>
<dbReference type="InterPro" id="IPR014043">
    <property type="entry name" value="Acyl_transferase_dom"/>
</dbReference>
<dbReference type="PANTHER" id="PTHR43775">
    <property type="entry name" value="FATTY ACID SYNTHASE"/>
    <property type="match status" value="1"/>
</dbReference>
<dbReference type="InterPro" id="IPR016039">
    <property type="entry name" value="Thiolase-like"/>
</dbReference>
<dbReference type="PROSITE" id="PS00086">
    <property type="entry name" value="CYTOCHROME_P450"/>
    <property type="match status" value="1"/>
</dbReference>
<comment type="caution">
    <text evidence="12">The sequence shown here is derived from an EMBL/GenBank/DDBJ whole genome shotgun (WGS) entry which is preliminary data.</text>
</comment>